<keyword evidence="6 13" id="KW-1133">Transmembrane helix</keyword>
<name>A0A9E2NKB8_9FIRM</name>
<evidence type="ECO:0000256" key="12">
    <source>
        <dbReference type="ARBA" id="ARBA00044774"/>
    </source>
</evidence>
<keyword evidence="4" id="KW-0533">Nickel</keyword>
<evidence type="ECO:0000256" key="4">
    <source>
        <dbReference type="ARBA" id="ARBA00022596"/>
    </source>
</evidence>
<comment type="subunit">
    <text evidence="11">The complex is composed of two ATP-binding proteins (NikD and NikE), two transmembrane proteins (NikB and NikC) and a solute-binding protein (NikA).</text>
</comment>
<keyword evidence="2 13" id="KW-0813">Transport</keyword>
<dbReference type="GO" id="GO:0015099">
    <property type="term" value="F:nickel cation transmembrane transporter activity"/>
    <property type="evidence" value="ECO:0007669"/>
    <property type="project" value="InterPro"/>
</dbReference>
<dbReference type="EMBL" id="JAHLFQ010000034">
    <property type="protein sequence ID" value="MBU3803479.1"/>
    <property type="molecule type" value="Genomic_DNA"/>
</dbReference>
<accession>A0A9E2NKB8</accession>
<reference evidence="15" key="2">
    <citation type="submission" date="2021-04" db="EMBL/GenBank/DDBJ databases">
        <authorList>
            <person name="Gilroy R."/>
        </authorList>
    </citation>
    <scope>NUCLEOTIDE SEQUENCE</scope>
    <source>
        <strain evidence="15">B5-657</strain>
    </source>
</reference>
<evidence type="ECO:0000256" key="6">
    <source>
        <dbReference type="ARBA" id="ARBA00022989"/>
    </source>
</evidence>
<dbReference type="PANTHER" id="PTHR43163:SF6">
    <property type="entry name" value="DIPEPTIDE TRANSPORT SYSTEM PERMEASE PROTEIN DPPB-RELATED"/>
    <property type="match status" value="1"/>
</dbReference>
<dbReference type="InterPro" id="IPR000515">
    <property type="entry name" value="MetI-like"/>
</dbReference>
<dbReference type="PANTHER" id="PTHR43163">
    <property type="entry name" value="DIPEPTIDE TRANSPORT SYSTEM PERMEASE PROTEIN DPPB-RELATED"/>
    <property type="match status" value="1"/>
</dbReference>
<feature type="transmembrane region" description="Helical" evidence="13">
    <location>
        <begin position="111"/>
        <end position="132"/>
    </location>
</feature>
<keyword evidence="8" id="KW-0921">Nickel transport</keyword>
<dbReference type="InterPro" id="IPR050045">
    <property type="entry name" value="Opp2B"/>
</dbReference>
<evidence type="ECO:0000256" key="8">
    <source>
        <dbReference type="ARBA" id="ARBA00023112"/>
    </source>
</evidence>
<evidence type="ECO:0000256" key="9">
    <source>
        <dbReference type="ARBA" id="ARBA00023136"/>
    </source>
</evidence>
<keyword evidence="9 13" id="KW-0472">Membrane</keyword>
<dbReference type="GO" id="GO:0005886">
    <property type="term" value="C:plasma membrane"/>
    <property type="evidence" value="ECO:0007669"/>
    <property type="project" value="UniProtKB-SubCell"/>
</dbReference>
<dbReference type="NCBIfam" id="NF045470">
    <property type="entry name" value="Opp2B"/>
    <property type="match status" value="1"/>
</dbReference>
<evidence type="ECO:0000256" key="7">
    <source>
        <dbReference type="ARBA" id="ARBA00023065"/>
    </source>
</evidence>
<keyword evidence="7" id="KW-0406">Ion transport</keyword>
<dbReference type="Pfam" id="PF00528">
    <property type="entry name" value="BPD_transp_1"/>
    <property type="match status" value="1"/>
</dbReference>
<keyword evidence="3" id="KW-1003">Cell membrane</keyword>
<evidence type="ECO:0000256" key="11">
    <source>
        <dbReference type="ARBA" id="ARBA00038669"/>
    </source>
</evidence>
<dbReference type="SUPFAM" id="SSF161098">
    <property type="entry name" value="MetI-like"/>
    <property type="match status" value="1"/>
</dbReference>
<evidence type="ECO:0000256" key="13">
    <source>
        <dbReference type="RuleBase" id="RU363032"/>
    </source>
</evidence>
<feature type="transmembrane region" description="Helical" evidence="13">
    <location>
        <begin position="208"/>
        <end position="231"/>
    </location>
</feature>
<dbReference type="InterPro" id="IPR035906">
    <property type="entry name" value="MetI-like_sf"/>
</dbReference>
<keyword evidence="5 13" id="KW-0812">Transmembrane</keyword>
<dbReference type="Pfam" id="PF19300">
    <property type="entry name" value="BPD_transp_1_N"/>
    <property type="match status" value="1"/>
</dbReference>
<evidence type="ECO:0000313" key="15">
    <source>
        <dbReference type="EMBL" id="MBU3803479.1"/>
    </source>
</evidence>
<evidence type="ECO:0000256" key="5">
    <source>
        <dbReference type="ARBA" id="ARBA00022692"/>
    </source>
</evidence>
<dbReference type="PROSITE" id="PS50928">
    <property type="entry name" value="ABC_TM1"/>
    <property type="match status" value="1"/>
</dbReference>
<sequence length="283" mass="31397">MRLAGGDPAEIKLTAQGTVVTSELIETVRDEMGLNDPFIKQYMDWLMDVLHGDLGVSYTTGIEVTAELKQHLPYTLMLTISSMLLTLIVSIPLGILAAVKRNKWEDHLIRGCSFMGNAIPGFFLALILLLIFSLKLKLLPILSESGIKSIILPTLTLSIAMSSKYIRQIRAVVIEELEKDYVKGLRARGVSEKVILYKNVLKNIMMTLMTITGLSIGSLIGGTAIVESIFVWPGIGKLVLTAISNRDYPVIQGYVLWMGCIFVVINLIVDLLYRVFDPRVRAQ</sequence>
<evidence type="ECO:0000256" key="2">
    <source>
        <dbReference type="ARBA" id="ARBA00022448"/>
    </source>
</evidence>
<dbReference type="CDD" id="cd06261">
    <property type="entry name" value="TM_PBP2"/>
    <property type="match status" value="1"/>
</dbReference>
<feature type="transmembrane region" description="Helical" evidence="13">
    <location>
        <begin position="74"/>
        <end position="99"/>
    </location>
</feature>
<comment type="similarity">
    <text evidence="10">Belongs to the binding-protein-dependent transport system permease family. OppBC subfamily.</text>
</comment>
<feature type="transmembrane region" description="Helical" evidence="13">
    <location>
        <begin position="138"/>
        <end position="160"/>
    </location>
</feature>
<protein>
    <recommendedName>
        <fullName evidence="12">Nickel import system permease protein NikB</fullName>
    </recommendedName>
</protein>
<feature type="domain" description="ABC transmembrane type-1" evidence="14">
    <location>
        <begin position="72"/>
        <end position="273"/>
    </location>
</feature>
<evidence type="ECO:0000256" key="3">
    <source>
        <dbReference type="ARBA" id="ARBA00022475"/>
    </source>
</evidence>
<dbReference type="InterPro" id="IPR045621">
    <property type="entry name" value="BPD_transp_1_N"/>
</dbReference>
<reference evidence="15" key="1">
    <citation type="journal article" date="2021" name="PeerJ">
        <title>Extensive microbial diversity within the chicken gut microbiome revealed by metagenomics and culture.</title>
        <authorList>
            <person name="Gilroy R."/>
            <person name="Ravi A."/>
            <person name="Getino M."/>
            <person name="Pursley I."/>
            <person name="Horton D.L."/>
            <person name="Alikhan N.F."/>
            <person name="Baker D."/>
            <person name="Gharbi K."/>
            <person name="Hall N."/>
            <person name="Watson M."/>
            <person name="Adriaenssens E.M."/>
            <person name="Foster-Nyarko E."/>
            <person name="Jarju S."/>
            <person name="Secka A."/>
            <person name="Antonio M."/>
            <person name="Oren A."/>
            <person name="Chaudhuri R.R."/>
            <person name="La Ragione R."/>
            <person name="Hildebrand F."/>
            <person name="Pallen M.J."/>
        </authorList>
    </citation>
    <scope>NUCLEOTIDE SEQUENCE</scope>
    <source>
        <strain evidence="15">B5-657</strain>
    </source>
</reference>
<dbReference type="Proteomes" id="UP000824229">
    <property type="component" value="Unassembled WGS sequence"/>
</dbReference>
<organism evidence="15 16">
    <name type="scientific">Candidatus Cellulosilyticum pullistercoris</name>
    <dbReference type="NCBI Taxonomy" id="2838521"/>
    <lineage>
        <taxon>Bacteria</taxon>
        <taxon>Bacillati</taxon>
        <taxon>Bacillota</taxon>
        <taxon>Clostridia</taxon>
        <taxon>Lachnospirales</taxon>
        <taxon>Cellulosilyticaceae</taxon>
        <taxon>Cellulosilyticum</taxon>
    </lineage>
</organism>
<gene>
    <name evidence="15" type="ORF">H9872_01795</name>
</gene>
<dbReference type="Gene3D" id="1.10.3720.10">
    <property type="entry name" value="MetI-like"/>
    <property type="match status" value="1"/>
</dbReference>
<evidence type="ECO:0000256" key="10">
    <source>
        <dbReference type="ARBA" id="ARBA00024202"/>
    </source>
</evidence>
<evidence type="ECO:0000259" key="14">
    <source>
        <dbReference type="PROSITE" id="PS50928"/>
    </source>
</evidence>
<evidence type="ECO:0000256" key="1">
    <source>
        <dbReference type="ARBA" id="ARBA00004651"/>
    </source>
</evidence>
<proteinExistence type="inferred from homology"/>
<feature type="transmembrane region" description="Helical" evidence="13">
    <location>
        <begin position="251"/>
        <end position="273"/>
    </location>
</feature>
<evidence type="ECO:0000313" key="16">
    <source>
        <dbReference type="Proteomes" id="UP000824229"/>
    </source>
</evidence>
<comment type="caution">
    <text evidence="15">The sequence shown here is derived from an EMBL/GenBank/DDBJ whole genome shotgun (WGS) entry which is preliminary data.</text>
</comment>
<dbReference type="AlphaFoldDB" id="A0A9E2NKB8"/>
<comment type="subcellular location">
    <subcellularLocation>
        <location evidence="1 13">Cell membrane</location>
        <topology evidence="1 13">Multi-pass membrane protein</topology>
    </subcellularLocation>
</comment>